<evidence type="ECO:0000256" key="4">
    <source>
        <dbReference type="ARBA" id="ARBA00022692"/>
    </source>
</evidence>
<feature type="transmembrane region" description="Helical" evidence="7">
    <location>
        <begin position="347"/>
        <end position="365"/>
    </location>
</feature>
<comment type="caution">
    <text evidence="9">The sequence shown here is derived from an EMBL/GenBank/DDBJ whole genome shotgun (WGS) entry which is preliminary data.</text>
</comment>
<feature type="transmembrane region" description="Helical" evidence="7">
    <location>
        <begin position="290"/>
        <end position="310"/>
    </location>
</feature>
<keyword evidence="10" id="KW-1185">Reference proteome</keyword>
<dbReference type="PANTHER" id="PTHR23513">
    <property type="entry name" value="INTEGRAL MEMBRANE EFFLUX PROTEIN-RELATED"/>
    <property type="match status" value="1"/>
</dbReference>
<dbReference type="PROSITE" id="PS50850">
    <property type="entry name" value="MFS"/>
    <property type="match status" value="1"/>
</dbReference>
<evidence type="ECO:0000256" key="1">
    <source>
        <dbReference type="ARBA" id="ARBA00004651"/>
    </source>
</evidence>
<feature type="transmembrane region" description="Helical" evidence="7">
    <location>
        <begin position="322"/>
        <end position="341"/>
    </location>
</feature>
<dbReference type="Proteomes" id="UP001596087">
    <property type="component" value="Unassembled WGS sequence"/>
</dbReference>
<comment type="subcellular location">
    <subcellularLocation>
        <location evidence="1">Cell membrane</location>
        <topology evidence="1">Multi-pass membrane protein</topology>
    </subcellularLocation>
</comment>
<feature type="transmembrane region" description="Helical" evidence="7">
    <location>
        <begin position="409"/>
        <end position="429"/>
    </location>
</feature>
<gene>
    <name evidence="9" type="ORF">ACFPGP_06080</name>
</gene>
<feature type="transmembrane region" description="Helical" evidence="7">
    <location>
        <begin position="377"/>
        <end position="397"/>
    </location>
</feature>
<organism evidence="9 10">
    <name type="scientific">Nocardioides taihuensis</name>
    <dbReference type="NCBI Taxonomy" id="1835606"/>
    <lineage>
        <taxon>Bacteria</taxon>
        <taxon>Bacillati</taxon>
        <taxon>Actinomycetota</taxon>
        <taxon>Actinomycetes</taxon>
        <taxon>Propionibacteriales</taxon>
        <taxon>Nocardioidaceae</taxon>
        <taxon>Nocardioides</taxon>
    </lineage>
</organism>
<feature type="domain" description="Major facilitator superfamily (MFS) profile" evidence="8">
    <location>
        <begin position="35"/>
        <end position="431"/>
    </location>
</feature>
<feature type="transmembrane region" description="Helical" evidence="7">
    <location>
        <begin position="100"/>
        <end position="122"/>
    </location>
</feature>
<feature type="transmembrane region" description="Helical" evidence="7">
    <location>
        <begin position="39"/>
        <end position="59"/>
    </location>
</feature>
<feature type="transmembrane region" description="Helical" evidence="7">
    <location>
        <begin position="250"/>
        <end position="270"/>
    </location>
</feature>
<evidence type="ECO:0000256" key="3">
    <source>
        <dbReference type="ARBA" id="ARBA00022475"/>
    </source>
</evidence>
<dbReference type="Pfam" id="PF05977">
    <property type="entry name" value="MFS_3"/>
    <property type="match status" value="1"/>
</dbReference>
<dbReference type="EMBL" id="JBHSKD010000007">
    <property type="protein sequence ID" value="MFC5176231.1"/>
    <property type="molecule type" value="Genomic_DNA"/>
</dbReference>
<keyword evidence="2" id="KW-0813">Transport</keyword>
<dbReference type="SUPFAM" id="SSF103473">
    <property type="entry name" value="MFS general substrate transporter"/>
    <property type="match status" value="1"/>
</dbReference>
<evidence type="ECO:0000259" key="8">
    <source>
        <dbReference type="PROSITE" id="PS50850"/>
    </source>
</evidence>
<proteinExistence type="predicted"/>
<feature type="transmembrane region" description="Helical" evidence="7">
    <location>
        <begin position="71"/>
        <end position="93"/>
    </location>
</feature>
<evidence type="ECO:0000313" key="9">
    <source>
        <dbReference type="EMBL" id="MFC5176231.1"/>
    </source>
</evidence>
<dbReference type="CDD" id="cd06173">
    <property type="entry name" value="MFS_MefA_like"/>
    <property type="match status" value="1"/>
</dbReference>
<protein>
    <submittedName>
        <fullName evidence="9">MFS transporter</fullName>
    </submittedName>
</protein>
<dbReference type="InterPro" id="IPR020846">
    <property type="entry name" value="MFS_dom"/>
</dbReference>
<dbReference type="InterPro" id="IPR036259">
    <property type="entry name" value="MFS_trans_sf"/>
</dbReference>
<evidence type="ECO:0000256" key="2">
    <source>
        <dbReference type="ARBA" id="ARBA00022448"/>
    </source>
</evidence>
<reference evidence="10" key="1">
    <citation type="journal article" date="2019" name="Int. J. Syst. Evol. Microbiol.">
        <title>The Global Catalogue of Microorganisms (GCM) 10K type strain sequencing project: providing services to taxonomists for standard genome sequencing and annotation.</title>
        <authorList>
            <consortium name="The Broad Institute Genomics Platform"/>
            <consortium name="The Broad Institute Genome Sequencing Center for Infectious Disease"/>
            <person name="Wu L."/>
            <person name="Ma J."/>
        </authorList>
    </citation>
    <scope>NUCLEOTIDE SEQUENCE [LARGE SCALE GENOMIC DNA]</scope>
    <source>
        <strain evidence="10">DFY41</strain>
    </source>
</reference>
<feature type="transmembrane region" description="Helical" evidence="7">
    <location>
        <begin position="196"/>
        <end position="214"/>
    </location>
</feature>
<feature type="transmembrane region" description="Helical" evidence="7">
    <location>
        <begin position="128"/>
        <end position="148"/>
    </location>
</feature>
<keyword evidence="6 7" id="KW-0472">Membrane</keyword>
<keyword evidence="3" id="KW-1003">Cell membrane</keyword>
<name>A0ABW0BHE1_9ACTN</name>
<evidence type="ECO:0000256" key="7">
    <source>
        <dbReference type="SAM" id="Phobius"/>
    </source>
</evidence>
<dbReference type="InterPro" id="IPR010290">
    <property type="entry name" value="TM_effector"/>
</dbReference>
<dbReference type="RefSeq" id="WP_378588292.1">
    <property type="nucleotide sequence ID" value="NZ_JBHSKD010000007.1"/>
</dbReference>
<sequence length="439" mass="45627">MSDPTAHEVAEHLQHPERARARLGSRALAPFRSPGYRRLAVALVFSTFANGVWLVGLVWEVIRTGGGPTQLSVVTTASAVGVLLPALLAGVVADRVPQRTILIGVSTLEAVGMGAAAALSLIGATEVWQLAVIAFLLGMGMAFYWPAYTALVPALVPESDLQAINGFEGMVRPTIGQALGPGVAGLVVGAASPGSALLVASVSSVAGLAALLVVPRTPLRREITDQPGAHPVRTALADVREGLVYMRHTPWLLATLLFASLMLLVVMGPLEVLVPFLVKDRLGGGPADHALVLMAFGVGGAVGSIVMGAVPMPRRYLTVMNVMFGAASLPMITMGLATAVWQVVVSALVSGALFSASLVIWGTLLQRRVPAHLLGRVSSLDFFVSLSLMPVSMALAAPVSNLVGLTETFVIAGVLPIGVAVVATFWARLPEDEIAHPLD</sequence>
<evidence type="ECO:0000256" key="5">
    <source>
        <dbReference type="ARBA" id="ARBA00022989"/>
    </source>
</evidence>
<evidence type="ECO:0000256" key="6">
    <source>
        <dbReference type="ARBA" id="ARBA00023136"/>
    </source>
</evidence>
<keyword evidence="4 7" id="KW-0812">Transmembrane</keyword>
<evidence type="ECO:0000313" key="10">
    <source>
        <dbReference type="Proteomes" id="UP001596087"/>
    </source>
</evidence>
<dbReference type="Gene3D" id="1.20.1250.20">
    <property type="entry name" value="MFS general substrate transporter like domains"/>
    <property type="match status" value="1"/>
</dbReference>
<accession>A0ABW0BHE1</accession>
<dbReference type="PANTHER" id="PTHR23513:SF11">
    <property type="entry name" value="STAPHYLOFERRIN A TRANSPORTER"/>
    <property type="match status" value="1"/>
</dbReference>
<keyword evidence="5 7" id="KW-1133">Transmembrane helix</keyword>